<sequence length="190" mass="20930">MASVVQPSVRCSWSHCSVWSFQARAHIHLIDREASNVVLGEEPKDENIVGAEENGEAIVRASGDPADVVGLDEARDDVREVSEQSVDKDSELELWETAKEMAESRCAVPAVPRGGRAMNEAKVLRQCLDGCIGIDIDRDEGSNVLVDSALEEEDVVQEILTYKHMGLGCRLELSLACTHDHVHKKMNPRN</sequence>
<dbReference type="EMBL" id="VJMH01006351">
    <property type="protein sequence ID" value="KAF0690686.1"/>
    <property type="molecule type" value="Genomic_DNA"/>
</dbReference>
<reference evidence="1" key="2">
    <citation type="submission" date="2019-06" db="EMBL/GenBank/DDBJ databases">
        <title>Genomics analysis of Aphanomyces spp. identifies a new class of oomycete effector associated with host adaptation.</title>
        <authorList>
            <person name="Gaulin E."/>
        </authorList>
    </citation>
    <scope>NUCLEOTIDE SEQUENCE</scope>
    <source>
        <strain evidence="1">CBS 578.67</strain>
    </source>
</reference>
<evidence type="ECO:0000313" key="1">
    <source>
        <dbReference type="EMBL" id="KAF0690686.1"/>
    </source>
</evidence>
<reference evidence="2 3" key="1">
    <citation type="submission" date="2019-03" db="EMBL/GenBank/DDBJ databases">
        <authorList>
            <person name="Gaulin E."/>
            <person name="Dumas B."/>
        </authorList>
    </citation>
    <scope>NUCLEOTIDE SEQUENCE [LARGE SCALE GENOMIC DNA]</scope>
    <source>
        <strain evidence="2">CBS 568.67</strain>
    </source>
</reference>
<dbReference type="EMBL" id="CAADRA010006372">
    <property type="protein sequence ID" value="VFT94682.1"/>
    <property type="molecule type" value="Genomic_DNA"/>
</dbReference>
<dbReference type="AlphaFoldDB" id="A0A485L919"/>
<dbReference type="Proteomes" id="UP000332933">
    <property type="component" value="Unassembled WGS sequence"/>
</dbReference>
<organism evidence="2 3">
    <name type="scientific">Aphanomyces stellatus</name>
    <dbReference type="NCBI Taxonomy" id="120398"/>
    <lineage>
        <taxon>Eukaryota</taxon>
        <taxon>Sar</taxon>
        <taxon>Stramenopiles</taxon>
        <taxon>Oomycota</taxon>
        <taxon>Saprolegniomycetes</taxon>
        <taxon>Saprolegniales</taxon>
        <taxon>Verrucalvaceae</taxon>
        <taxon>Aphanomyces</taxon>
    </lineage>
</organism>
<gene>
    <name evidence="2" type="primary">Aste57867_17941</name>
    <name evidence="1" type="ORF">As57867_017879</name>
    <name evidence="2" type="ORF">ASTE57867_17941</name>
</gene>
<name>A0A485L919_9STRA</name>
<evidence type="ECO:0000313" key="2">
    <source>
        <dbReference type="EMBL" id="VFT94682.1"/>
    </source>
</evidence>
<keyword evidence="3" id="KW-1185">Reference proteome</keyword>
<proteinExistence type="predicted"/>
<evidence type="ECO:0000313" key="3">
    <source>
        <dbReference type="Proteomes" id="UP000332933"/>
    </source>
</evidence>
<accession>A0A485L919</accession>
<protein>
    <submittedName>
        <fullName evidence="2">Aste57867_17941 protein</fullName>
    </submittedName>
</protein>